<dbReference type="Proteomes" id="UP001162972">
    <property type="component" value="Chromosome 19"/>
</dbReference>
<proteinExistence type="predicted"/>
<keyword evidence="2" id="KW-1185">Reference proteome</keyword>
<evidence type="ECO:0000313" key="2">
    <source>
        <dbReference type="Proteomes" id="UP001162972"/>
    </source>
</evidence>
<reference evidence="1 2" key="1">
    <citation type="journal article" date="2023" name="Int. J. Mol. Sci.">
        <title>De Novo Assembly and Annotation of 11 Diverse Shrub Willow (Salix) Genomes Reveals Novel Gene Organization in Sex-Linked Regions.</title>
        <authorList>
            <person name="Hyden B."/>
            <person name="Feng K."/>
            <person name="Yates T.B."/>
            <person name="Jawdy S."/>
            <person name="Cereghino C."/>
            <person name="Smart L.B."/>
            <person name="Muchero W."/>
        </authorList>
    </citation>
    <scope>NUCLEOTIDE SEQUENCE [LARGE SCALE GENOMIC DNA]</scope>
    <source>
        <tissue evidence="1">Shoot tip</tissue>
    </source>
</reference>
<dbReference type="AlphaFoldDB" id="A0AAD6PAC7"/>
<name>A0AAD6PAC7_9ROSI</name>
<accession>A0AAD6PAC7</accession>
<organism evidence="1 2">
    <name type="scientific">Salix udensis</name>
    <dbReference type="NCBI Taxonomy" id="889485"/>
    <lineage>
        <taxon>Eukaryota</taxon>
        <taxon>Viridiplantae</taxon>
        <taxon>Streptophyta</taxon>
        <taxon>Embryophyta</taxon>
        <taxon>Tracheophyta</taxon>
        <taxon>Spermatophyta</taxon>
        <taxon>Magnoliopsida</taxon>
        <taxon>eudicotyledons</taxon>
        <taxon>Gunneridae</taxon>
        <taxon>Pentapetalae</taxon>
        <taxon>rosids</taxon>
        <taxon>fabids</taxon>
        <taxon>Malpighiales</taxon>
        <taxon>Salicaceae</taxon>
        <taxon>Saliceae</taxon>
        <taxon>Salix</taxon>
    </lineage>
</organism>
<sequence>MAIGSLLSRLVMKMATTTSKVPVSPIQPQRQQQRQECSVKFKSPGLVEKDKEKIWKRDVIMLFQILARAFLMVLLMKPPDPPSFHVMDTANVDTVLLRF</sequence>
<comment type="caution">
    <text evidence="1">The sequence shown here is derived from an EMBL/GenBank/DDBJ whole genome shotgun (WGS) entry which is preliminary data.</text>
</comment>
<protein>
    <submittedName>
        <fullName evidence="1">Uncharacterized protein</fullName>
    </submittedName>
</protein>
<dbReference type="EMBL" id="JAPFFJ010000007">
    <property type="protein sequence ID" value="KAJ6422156.1"/>
    <property type="molecule type" value="Genomic_DNA"/>
</dbReference>
<evidence type="ECO:0000313" key="1">
    <source>
        <dbReference type="EMBL" id="KAJ6422156.1"/>
    </source>
</evidence>
<gene>
    <name evidence="1" type="ORF">OIU84_027158</name>
</gene>